<dbReference type="CDD" id="cd21631">
    <property type="entry name" value="RHH_CopG_NikR-like"/>
    <property type="match status" value="1"/>
</dbReference>
<protein>
    <recommendedName>
        <fullName evidence="1">Ribbon-helix-helix protein CopG domain-containing protein</fullName>
    </recommendedName>
</protein>
<gene>
    <name evidence="2" type="ORF">S03H2_12609</name>
</gene>
<evidence type="ECO:0000313" key="2">
    <source>
        <dbReference type="EMBL" id="GAH47132.1"/>
    </source>
</evidence>
<evidence type="ECO:0000259" key="1">
    <source>
        <dbReference type="Pfam" id="PF01402"/>
    </source>
</evidence>
<dbReference type="AlphaFoldDB" id="X1FQ72"/>
<comment type="caution">
    <text evidence="2">The sequence shown here is derived from an EMBL/GenBank/DDBJ whole genome shotgun (WGS) entry which is preliminary data.</text>
</comment>
<dbReference type="GO" id="GO:0006355">
    <property type="term" value="P:regulation of DNA-templated transcription"/>
    <property type="evidence" value="ECO:0007669"/>
    <property type="project" value="InterPro"/>
</dbReference>
<proteinExistence type="predicted"/>
<dbReference type="InterPro" id="IPR002145">
    <property type="entry name" value="CopG"/>
</dbReference>
<dbReference type="Pfam" id="PF01402">
    <property type="entry name" value="RHH_1"/>
    <property type="match status" value="1"/>
</dbReference>
<accession>X1FQ72</accession>
<organism evidence="2">
    <name type="scientific">marine sediment metagenome</name>
    <dbReference type="NCBI Taxonomy" id="412755"/>
    <lineage>
        <taxon>unclassified sequences</taxon>
        <taxon>metagenomes</taxon>
        <taxon>ecological metagenomes</taxon>
    </lineage>
</organism>
<dbReference type="EMBL" id="BARU01006408">
    <property type="protein sequence ID" value="GAH47132.1"/>
    <property type="molecule type" value="Genomic_DNA"/>
</dbReference>
<feature type="domain" description="Ribbon-helix-helix protein CopG" evidence="1">
    <location>
        <begin position="2"/>
        <end position="40"/>
    </location>
</feature>
<name>X1FQ72_9ZZZZ</name>
<sequence>MKRTQIYIDEEIFGLLKKESKIENKTISELIRESIRDKYKNRKNDIIIKMNSVFGLWKDKKINVDEYIRNLRKNREL</sequence>
<reference evidence="2" key="1">
    <citation type="journal article" date="2014" name="Front. Microbiol.">
        <title>High frequency of phylogenetically diverse reductive dehalogenase-homologous genes in deep subseafloor sedimentary metagenomes.</title>
        <authorList>
            <person name="Kawai M."/>
            <person name="Futagami T."/>
            <person name="Toyoda A."/>
            <person name="Takaki Y."/>
            <person name="Nishi S."/>
            <person name="Hori S."/>
            <person name="Arai W."/>
            <person name="Tsubouchi T."/>
            <person name="Morono Y."/>
            <person name="Uchiyama I."/>
            <person name="Ito T."/>
            <person name="Fujiyama A."/>
            <person name="Inagaki F."/>
            <person name="Takami H."/>
        </authorList>
    </citation>
    <scope>NUCLEOTIDE SEQUENCE</scope>
    <source>
        <strain evidence="2">Expedition CK06-06</strain>
    </source>
</reference>